<name>C3MCH9_SINFN</name>
<dbReference type="STRING" id="394.NGR_c14870"/>
<sequence length="245" mass="26113">MTGWVFQCSATFGKGRSTPICCGFRSPLRLDLRMPNADSFRQSGCWGPAMANYLPMLAMLALSAPALAVSEAAAGPLSDAAAKAEKQADSGDAAGARETLRQAVSAFAQTLPFTIGKAVFVTAEPAGYAMYEPKQDSVFKSGETLVSYVEPVGLTWKDASTKGKLETRFTVDLDIVSPKGDVLATRKAFGDFTFTGYLRNQEIYATLTVDVSGAPAGDYVLRFRFNDINSGKSASVDQPFKIAGQ</sequence>
<dbReference type="PATRIC" id="fig|394.7.peg.4299"/>
<dbReference type="AlphaFoldDB" id="C3MCH9"/>
<keyword evidence="2" id="KW-1185">Reference proteome</keyword>
<gene>
    <name evidence="1" type="ordered locus">NGR_c14870</name>
</gene>
<proteinExistence type="predicted"/>
<dbReference type="eggNOG" id="ENOG50332XR">
    <property type="taxonomic scope" value="Bacteria"/>
</dbReference>
<dbReference type="KEGG" id="rhi:NGR_c14870"/>
<organism evidence="1 2">
    <name type="scientific">Sinorhizobium fredii (strain NBRC 101917 / NGR234)</name>
    <dbReference type="NCBI Taxonomy" id="394"/>
    <lineage>
        <taxon>Bacteria</taxon>
        <taxon>Pseudomonadati</taxon>
        <taxon>Pseudomonadota</taxon>
        <taxon>Alphaproteobacteria</taxon>
        <taxon>Hyphomicrobiales</taxon>
        <taxon>Rhizobiaceae</taxon>
        <taxon>Sinorhizobium/Ensifer group</taxon>
        <taxon>Sinorhizobium</taxon>
    </lineage>
</organism>
<reference evidence="1 2" key="1">
    <citation type="journal article" date="2009" name="Appl. Environ. Microbiol.">
        <title>Rhizobium sp. strain NGR234 possesses a remarkable number of secretion systems.</title>
        <authorList>
            <person name="Schmeisser C."/>
            <person name="Liesegang H."/>
            <person name="Krysciak D."/>
            <person name="Bakkou N."/>
            <person name="Le Quere A."/>
            <person name="Wollherr A."/>
            <person name="Heinemeyer I."/>
            <person name="Morgenstern B."/>
            <person name="Pommerening-Roeser A."/>
            <person name="Flores M."/>
            <person name="Palacios R."/>
            <person name="Brenner S."/>
            <person name="Gottschalk G."/>
            <person name="Schmitz R.A."/>
            <person name="Broughton W.J."/>
            <person name="Perret X."/>
            <person name="Strittmatter A.W."/>
            <person name="Streit W.R."/>
        </authorList>
    </citation>
    <scope>NUCLEOTIDE SEQUENCE [LARGE SCALE GENOMIC DNA]</scope>
    <source>
        <strain evidence="2">NBRC 101917 / NGR234</strain>
    </source>
</reference>
<protein>
    <submittedName>
        <fullName evidence="1">Uncharacterized protein</fullName>
    </submittedName>
</protein>
<dbReference type="HOGENOM" id="CLU_120007_0_0_5"/>
<dbReference type="OrthoDB" id="8444059at2"/>
<dbReference type="EMBL" id="CP001389">
    <property type="protein sequence ID" value="ACP25258.1"/>
    <property type="molecule type" value="Genomic_DNA"/>
</dbReference>
<accession>C3MCH9</accession>
<evidence type="ECO:0000313" key="1">
    <source>
        <dbReference type="EMBL" id="ACP25258.1"/>
    </source>
</evidence>
<evidence type="ECO:0000313" key="2">
    <source>
        <dbReference type="Proteomes" id="UP000001054"/>
    </source>
</evidence>
<dbReference type="Proteomes" id="UP000001054">
    <property type="component" value="Chromosome"/>
</dbReference>